<name>A0A2G5P9J8_9MYCO</name>
<gene>
    <name evidence="1" type="ORF">CQY22_011445</name>
</gene>
<dbReference type="Proteomes" id="UP000230551">
    <property type="component" value="Unassembled WGS sequence"/>
</dbReference>
<dbReference type="AlphaFoldDB" id="A0A2G5P9J8"/>
<evidence type="ECO:0000313" key="2">
    <source>
        <dbReference type="Proteomes" id="UP000230551"/>
    </source>
</evidence>
<sequence length="76" mass="8636">MGKGLDWRLGWKDSWFADDGRGSIYSIDKVNDTSDEWEISALTGPVDARVKRDVPWPDERRGLRAAKRACELDLKG</sequence>
<protein>
    <submittedName>
        <fullName evidence="1">Uncharacterized protein</fullName>
    </submittedName>
</protein>
<proteinExistence type="predicted"/>
<dbReference type="EMBL" id="PDCN02000014">
    <property type="protein sequence ID" value="PIB74740.1"/>
    <property type="molecule type" value="Genomic_DNA"/>
</dbReference>
<reference evidence="1 2" key="1">
    <citation type="journal article" date="2017" name="Infect. Genet. Evol.">
        <title>The new phylogeny of the genus Mycobacterium: The old and the news.</title>
        <authorList>
            <person name="Tortoli E."/>
            <person name="Fedrizzi T."/>
            <person name="Meehan C.J."/>
            <person name="Trovato A."/>
            <person name="Grottola A."/>
            <person name="Giacobazzi E."/>
            <person name="Serpini G.F."/>
            <person name="Tagliazucchi S."/>
            <person name="Fabio A."/>
            <person name="Bettua C."/>
            <person name="Bertorelli R."/>
            <person name="Frascaro F."/>
            <person name="De Sanctis V."/>
            <person name="Pecorari M."/>
            <person name="Jousson O."/>
            <person name="Segata N."/>
            <person name="Cirillo D.M."/>
        </authorList>
    </citation>
    <scope>NUCLEOTIDE SEQUENCE [LARGE SCALE GENOMIC DNA]</scope>
    <source>
        <strain evidence="1 2">CIP1034565</strain>
    </source>
</reference>
<accession>A0A2G5P9J8</accession>
<comment type="caution">
    <text evidence="1">The sequence shown here is derived from an EMBL/GenBank/DDBJ whole genome shotgun (WGS) entry which is preliminary data.</text>
</comment>
<keyword evidence="2" id="KW-1185">Reference proteome</keyword>
<evidence type="ECO:0000313" key="1">
    <source>
        <dbReference type="EMBL" id="PIB74740.1"/>
    </source>
</evidence>
<organism evidence="1 2">
    <name type="scientific">Mycolicibacterium brumae</name>
    <dbReference type="NCBI Taxonomy" id="85968"/>
    <lineage>
        <taxon>Bacteria</taxon>
        <taxon>Bacillati</taxon>
        <taxon>Actinomycetota</taxon>
        <taxon>Actinomycetes</taxon>
        <taxon>Mycobacteriales</taxon>
        <taxon>Mycobacteriaceae</taxon>
        <taxon>Mycolicibacterium</taxon>
    </lineage>
</organism>
<dbReference type="RefSeq" id="WP_090588995.1">
    <property type="nucleotide sequence ID" value="NZ_CP104302.1"/>
</dbReference>